<comment type="caution">
    <text evidence="2">The sequence shown here is derived from an EMBL/GenBank/DDBJ whole genome shotgun (WGS) entry which is preliminary data.</text>
</comment>
<evidence type="ECO:0000313" key="2">
    <source>
        <dbReference type="EMBL" id="KAK3385774.1"/>
    </source>
</evidence>
<proteinExistence type="predicted"/>
<keyword evidence="3" id="KW-1185">Reference proteome</keyword>
<name>A0AAE0NQG0_9PEZI</name>
<dbReference type="AlphaFoldDB" id="A0AAE0NQG0"/>
<dbReference type="EMBL" id="JAULSW010000004">
    <property type="protein sequence ID" value="KAK3385774.1"/>
    <property type="molecule type" value="Genomic_DNA"/>
</dbReference>
<protein>
    <submittedName>
        <fullName evidence="2">Uncharacterized protein</fullName>
    </submittedName>
</protein>
<keyword evidence="1" id="KW-0175">Coiled coil</keyword>
<organism evidence="2 3">
    <name type="scientific">Podospora didyma</name>
    <dbReference type="NCBI Taxonomy" id="330526"/>
    <lineage>
        <taxon>Eukaryota</taxon>
        <taxon>Fungi</taxon>
        <taxon>Dikarya</taxon>
        <taxon>Ascomycota</taxon>
        <taxon>Pezizomycotina</taxon>
        <taxon>Sordariomycetes</taxon>
        <taxon>Sordariomycetidae</taxon>
        <taxon>Sordariales</taxon>
        <taxon>Podosporaceae</taxon>
        <taxon>Podospora</taxon>
    </lineage>
</organism>
<evidence type="ECO:0000313" key="3">
    <source>
        <dbReference type="Proteomes" id="UP001285441"/>
    </source>
</evidence>
<reference evidence="2" key="1">
    <citation type="journal article" date="2023" name="Mol. Phylogenet. Evol.">
        <title>Genome-scale phylogeny and comparative genomics of the fungal order Sordariales.</title>
        <authorList>
            <person name="Hensen N."/>
            <person name="Bonometti L."/>
            <person name="Westerberg I."/>
            <person name="Brannstrom I.O."/>
            <person name="Guillou S."/>
            <person name="Cros-Aarteil S."/>
            <person name="Calhoun S."/>
            <person name="Haridas S."/>
            <person name="Kuo A."/>
            <person name="Mondo S."/>
            <person name="Pangilinan J."/>
            <person name="Riley R."/>
            <person name="LaButti K."/>
            <person name="Andreopoulos B."/>
            <person name="Lipzen A."/>
            <person name="Chen C."/>
            <person name="Yan M."/>
            <person name="Daum C."/>
            <person name="Ng V."/>
            <person name="Clum A."/>
            <person name="Steindorff A."/>
            <person name="Ohm R.A."/>
            <person name="Martin F."/>
            <person name="Silar P."/>
            <person name="Natvig D.O."/>
            <person name="Lalanne C."/>
            <person name="Gautier V."/>
            <person name="Ament-Velasquez S.L."/>
            <person name="Kruys A."/>
            <person name="Hutchinson M.I."/>
            <person name="Powell A.J."/>
            <person name="Barry K."/>
            <person name="Miller A.N."/>
            <person name="Grigoriev I.V."/>
            <person name="Debuchy R."/>
            <person name="Gladieux P."/>
            <person name="Hiltunen Thoren M."/>
            <person name="Johannesson H."/>
        </authorList>
    </citation>
    <scope>NUCLEOTIDE SEQUENCE</scope>
    <source>
        <strain evidence="2">CBS 232.78</strain>
    </source>
</reference>
<sequence length="272" mass="30752">MRDYVTHLEDRLQLSLSRIEILESELNAAQSAPHSVRIAPVPEPTSDLKVTLVTADFLKRQSDAKSRIEKTEKPWVDATSDFLSTIPSDGASWSEKRCRTRLSTLEQVIGTFRLLTLQQYHNGSPYPTTKSSGPLDVLDSYLGLISSLKVDAQYTTQLSNYSQLLCFCIYRVARGNGVTVGEVDQLIAARLKRDASSEYLKRLRTAAKLIARVIEKLEAKLKHLAPMLFLLYGPPMGTYRQFSTWTETADYLTEQILEKTKPLQEELLVLIR</sequence>
<dbReference type="Proteomes" id="UP001285441">
    <property type="component" value="Unassembled WGS sequence"/>
</dbReference>
<evidence type="ECO:0000256" key="1">
    <source>
        <dbReference type="SAM" id="Coils"/>
    </source>
</evidence>
<reference evidence="2" key="2">
    <citation type="submission" date="2023-06" db="EMBL/GenBank/DDBJ databases">
        <authorList>
            <consortium name="Lawrence Berkeley National Laboratory"/>
            <person name="Haridas S."/>
            <person name="Hensen N."/>
            <person name="Bonometti L."/>
            <person name="Westerberg I."/>
            <person name="Brannstrom I.O."/>
            <person name="Guillou S."/>
            <person name="Cros-Aarteil S."/>
            <person name="Calhoun S."/>
            <person name="Kuo A."/>
            <person name="Mondo S."/>
            <person name="Pangilinan J."/>
            <person name="Riley R."/>
            <person name="LaButti K."/>
            <person name="Andreopoulos B."/>
            <person name="Lipzen A."/>
            <person name="Chen C."/>
            <person name="Yanf M."/>
            <person name="Daum C."/>
            <person name="Ng V."/>
            <person name="Clum A."/>
            <person name="Steindorff A."/>
            <person name="Ohm R."/>
            <person name="Martin F."/>
            <person name="Silar P."/>
            <person name="Natvig D."/>
            <person name="Lalanne C."/>
            <person name="Gautier V."/>
            <person name="Ament-velasquez S.L."/>
            <person name="Kruys A."/>
            <person name="Hutchinson M.I."/>
            <person name="Powell A.J."/>
            <person name="Barry K."/>
            <person name="Miller A.N."/>
            <person name="Grigoriev I.V."/>
            <person name="Debuchy R."/>
            <person name="Gladieux P."/>
            <person name="Thoren M.H."/>
            <person name="Johannesson H."/>
        </authorList>
    </citation>
    <scope>NUCLEOTIDE SEQUENCE</scope>
    <source>
        <strain evidence="2">CBS 232.78</strain>
    </source>
</reference>
<accession>A0AAE0NQG0</accession>
<feature type="coiled-coil region" evidence="1">
    <location>
        <begin position="5"/>
        <end position="32"/>
    </location>
</feature>
<gene>
    <name evidence="2" type="ORF">B0H63DRAFT_187521</name>
</gene>